<dbReference type="AlphaFoldDB" id="A0AA38TUI7"/>
<proteinExistence type="predicted"/>
<accession>A0AA38TUI7</accession>
<evidence type="ECO:0000313" key="1">
    <source>
        <dbReference type="EMBL" id="KAJ9566364.1"/>
    </source>
</evidence>
<organism evidence="1 2">
    <name type="scientific">Centaurea solstitialis</name>
    <name type="common">yellow star-thistle</name>
    <dbReference type="NCBI Taxonomy" id="347529"/>
    <lineage>
        <taxon>Eukaryota</taxon>
        <taxon>Viridiplantae</taxon>
        <taxon>Streptophyta</taxon>
        <taxon>Embryophyta</taxon>
        <taxon>Tracheophyta</taxon>
        <taxon>Spermatophyta</taxon>
        <taxon>Magnoliopsida</taxon>
        <taxon>eudicotyledons</taxon>
        <taxon>Gunneridae</taxon>
        <taxon>Pentapetalae</taxon>
        <taxon>asterids</taxon>
        <taxon>campanulids</taxon>
        <taxon>Asterales</taxon>
        <taxon>Asteraceae</taxon>
        <taxon>Carduoideae</taxon>
        <taxon>Cardueae</taxon>
        <taxon>Centaureinae</taxon>
        <taxon>Centaurea</taxon>
    </lineage>
</organism>
<keyword evidence="2" id="KW-1185">Reference proteome</keyword>
<name>A0AA38TUI7_9ASTR</name>
<gene>
    <name evidence="1" type="ORF">OSB04_002330</name>
</gene>
<dbReference type="Proteomes" id="UP001172457">
    <property type="component" value="Chromosome 1"/>
</dbReference>
<reference evidence="1" key="1">
    <citation type="submission" date="2023-03" db="EMBL/GenBank/DDBJ databases">
        <title>Chromosome-scale reference genome and RAD-based genetic map of yellow starthistle (Centaurea solstitialis) reveal putative structural variation and QTLs associated with invader traits.</title>
        <authorList>
            <person name="Reatini B."/>
            <person name="Cang F.A."/>
            <person name="Jiang Q."/>
            <person name="Mckibben M.T.W."/>
            <person name="Barker M.S."/>
            <person name="Rieseberg L.H."/>
            <person name="Dlugosch K.M."/>
        </authorList>
    </citation>
    <scope>NUCLEOTIDE SEQUENCE</scope>
    <source>
        <strain evidence="1">CAN-66</strain>
        <tissue evidence="1">Leaf</tissue>
    </source>
</reference>
<dbReference type="EMBL" id="JARYMX010000001">
    <property type="protein sequence ID" value="KAJ9566364.1"/>
    <property type="molecule type" value="Genomic_DNA"/>
</dbReference>
<evidence type="ECO:0000313" key="2">
    <source>
        <dbReference type="Proteomes" id="UP001172457"/>
    </source>
</evidence>
<sequence length="207" mass="24335">MTVSKSVLSDYRDERGSLVTFGGNGKGQTRGYGTLTNGLTMDSEFTEFQTAAVDAYVNDLLNPDFYETIYQRVTRKENECLQKKVLELDEDKKVFENNLISSQSRVMELSKQVTDFEQIVIIERSNFEKERKVFEEERNVFVNERKSFELKSEKLLQKISDLERKFVIDRKEFERQMKNSLKKPSLRAGKYQNMVHEFEEEIQVVHS</sequence>
<comment type="caution">
    <text evidence="1">The sequence shown here is derived from an EMBL/GenBank/DDBJ whole genome shotgun (WGS) entry which is preliminary data.</text>
</comment>
<protein>
    <submittedName>
        <fullName evidence="1">Uncharacterized protein</fullName>
    </submittedName>
</protein>